<keyword evidence="3" id="KW-1185">Reference proteome</keyword>
<gene>
    <name evidence="2" type="ORF">EFK50_18595</name>
</gene>
<organism evidence="2 3">
    <name type="scientific">Nocardioides marmoriginsengisoli</name>
    <dbReference type="NCBI Taxonomy" id="661483"/>
    <lineage>
        <taxon>Bacteria</taxon>
        <taxon>Bacillati</taxon>
        <taxon>Actinomycetota</taxon>
        <taxon>Actinomycetes</taxon>
        <taxon>Propionibacteriales</taxon>
        <taxon>Nocardioidaceae</taxon>
        <taxon>Nocardioides</taxon>
    </lineage>
</organism>
<dbReference type="GO" id="GO:0000150">
    <property type="term" value="F:DNA strand exchange activity"/>
    <property type="evidence" value="ECO:0007669"/>
    <property type="project" value="InterPro"/>
</dbReference>
<dbReference type="OrthoDB" id="3217513at2"/>
<dbReference type="GO" id="GO:0003677">
    <property type="term" value="F:DNA binding"/>
    <property type="evidence" value="ECO:0007669"/>
    <property type="project" value="InterPro"/>
</dbReference>
<evidence type="ECO:0000259" key="1">
    <source>
        <dbReference type="Pfam" id="PF07508"/>
    </source>
</evidence>
<dbReference type="InterPro" id="IPR011109">
    <property type="entry name" value="DNA_bind_recombinase_dom"/>
</dbReference>
<dbReference type="AlphaFoldDB" id="A0A3N0CD43"/>
<dbReference type="Pfam" id="PF07508">
    <property type="entry name" value="Recombinase"/>
    <property type="match status" value="1"/>
</dbReference>
<dbReference type="EMBL" id="RJSE01000008">
    <property type="protein sequence ID" value="RNL61362.1"/>
    <property type="molecule type" value="Genomic_DNA"/>
</dbReference>
<comment type="caution">
    <text evidence="2">The sequence shown here is derived from an EMBL/GenBank/DDBJ whole genome shotgun (WGS) entry which is preliminary data.</text>
</comment>
<sequence length="50" mass="5015">MAARSRGVTLAAIADELNADAVPTARGGAKWYPSTVKAVLVSAELDASAA</sequence>
<evidence type="ECO:0000313" key="2">
    <source>
        <dbReference type="EMBL" id="RNL61362.1"/>
    </source>
</evidence>
<proteinExistence type="predicted"/>
<protein>
    <recommendedName>
        <fullName evidence="1">Recombinase domain-containing protein</fullName>
    </recommendedName>
</protein>
<name>A0A3N0CD43_9ACTN</name>
<dbReference type="RefSeq" id="WP_123229073.1">
    <property type="nucleotide sequence ID" value="NZ_RJSE01000008.1"/>
</dbReference>
<dbReference type="Proteomes" id="UP000267128">
    <property type="component" value="Unassembled WGS sequence"/>
</dbReference>
<feature type="domain" description="Recombinase" evidence="1">
    <location>
        <begin position="6"/>
        <end position="41"/>
    </location>
</feature>
<evidence type="ECO:0000313" key="3">
    <source>
        <dbReference type="Proteomes" id="UP000267128"/>
    </source>
</evidence>
<reference evidence="2 3" key="1">
    <citation type="submission" date="2018-11" db="EMBL/GenBank/DDBJ databases">
        <authorList>
            <person name="Li F."/>
        </authorList>
    </citation>
    <scope>NUCLEOTIDE SEQUENCE [LARGE SCALE GENOMIC DNA]</scope>
    <source>
        <strain evidence="2 3">Gsoil 097</strain>
    </source>
</reference>
<accession>A0A3N0CD43</accession>